<evidence type="ECO:0000313" key="2">
    <source>
        <dbReference type="WBParaSite" id="ES5_v2.g10105.t1"/>
    </source>
</evidence>
<sequence length="335" mass="38287">MDLYPSFIPIQHSWTVSGDDIEYLENFNGSRFLKSDVKKVKEIPGVEFQLELDYIYVMEENGDEKNVVRMCVSFLNLKENAKIHGKFSFIIKSADFSSPYSEGTFSKSGKQWQEICALHELLDAEKKFFVDGELNVEMKGMIYFESSEGDEKDICQPSLGQFLWSRDDQDFTINVGKNGVKTEVKIHKLILAARSPVFDAMIKADMKEKAEGKVQIIDFDAEIVQAAVEFCYDQDISEFFDSLTNTCALFQFADKYDIADLKARIEMLFVKGLTPQTIGEITNAAVITTSLKLQELCFRFLLMFLRQSIPVDNFAELDKNFGIELLEKAFSPEYC</sequence>
<name>A0AC34EZF3_9BILA</name>
<reference evidence="2" key="1">
    <citation type="submission" date="2022-11" db="UniProtKB">
        <authorList>
            <consortium name="WormBaseParasite"/>
        </authorList>
    </citation>
    <scope>IDENTIFICATION</scope>
</reference>
<evidence type="ECO:0000313" key="1">
    <source>
        <dbReference type="Proteomes" id="UP000887579"/>
    </source>
</evidence>
<dbReference type="WBParaSite" id="ES5_v2.g10105.t1">
    <property type="protein sequence ID" value="ES5_v2.g10105.t1"/>
    <property type="gene ID" value="ES5_v2.g10105"/>
</dbReference>
<organism evidence="1 2">
    <name type="scientific">Panagrolaimus sp. ES5</name>
    <dbReference type="NCBI Taxonomy" id="591445"/>
    <lineage>
        <taxon>Eukaryota</taxon>
        <taxon>Metazoa</taxon>
        <taxon>Ecdysozoa</taxon>
        <taxon>Nematoda</taxon>
        <taxon>Chromadorea</taxon>
        <taxon>Rhabditida</taxon>
        <taxon>Tylenchina</taxon>
        <taxon>Panagrolaimomorpha</taxon>
        <taxon>Panagrolaimoidea</taxon>
        <taxon>Panagrolaimidae</taxon>
        <taxon>Panagrolaimus</taxon>
    </lineage>
</organism>
<accession>A0AC34EZF3</accession>
<proteinExistence type="predicted"/>
<protein>
    <submittedName>
        <fullName evidence="2">BTB domain-containing protein</fullName>
    </submittedName>
</protein>
<dbReference type="Proteomes" id="UP000887579">
    <property type="component" value="Unplaced"/>
</dbReference>